<dbReference type="GO" id="GO:0009244">
    <property type="term" value="P:lipopolysaccharide core region biosynthetic process"/>
    <property type="evidence" value="ECO:0007669"/>
    <property type="project" value="TreeGrafter"/>
</dbReference>
<dbReference type="Proteomes" id="UP000037393">
    <property type="component" value="Unassembled WGS sequence"/>
</dbReference>
<gene>
    <name evidence="3" type="ORF">GM31_00245</name>
</gene>
<accession>A0A0L0GT24</accession>
<protein>
    <submittedName>
        <fullName evidence="3">Glycosyltransferase</fullName>
    </submittedName>
</protein>
<proteinExistence type="predicted"/>
<dbReference type="RefSeq" id="WP_049857463.1">
    <property type="nucleotide sequence ID" value="NZ_JNGI01000107.1"/>
</dbReference>
<dbReference type="SUPFAM" id="SSF53756">
    <property type="entry name" value="UDP-Glycosyltransferase/glycogen phosphorylase"/>
    <property type="match status" value="1"/>
</dbReference>
<dbReference type="EMBL" id="JNGI01000107">
    <property type="protein sequence ID" value="KNC92107.1"/>
    <property type="molecule type" value="Genomic_DNA"/>
</dbReference>
<dbReference type="GO" id="GO:0005829">
    <property type="term" value="C:cytosol"/>
    <property type="evidence" value="ECO:0007669"/>
    <property type="project" value="TreeGrafter"/>
</dbReference>
<keyword evidence="4" id="KW-1185">Reference proteome</keyword>
<dbReference type="PANTHER" id="PTHR30160:SF15">
    <property type="entry name" value="GLYCOSYLTRANSFERASE HI_0523-RELATED"/>
    <property type="match status" value="1"/>
</dbReference>
<evidence type="ECO:0000256" key="1">
    <source>
        <dbReference type="ARBA" id="ARBA00022676"/>
    </source>
</evidence>
<organism evidence="3 4">
    <name type="scientific">Trabulsiella odontotermitis</name>
    <dbReference type="NCBI Taxonomy" id="379893"/>
    <lineage>
        <taxon>Bacteria</taxon>
        <taxon>Pseudomonadati</taxon>
        <taxon>Pseudomonadota</taxon>
        <taxon>Gammaproteobacteria</taxon>
        <taxon>Enterobacterales</taxon>
        <taxon>Enterobacteriaceae</taxon>
        <taxon>Trabulsiella</taxon>
    </lineage>
</organism>
<dbReference type="OrthoDB" id="89608at2"/>
<dbReference type="Gene3D" id="3.40.50.2000">
    <property type="entry name" value="Glycogen Phosphorylase B"/>
    <property type="match status" value="2"/>
</dbReference>
<dbReference type="PANTHER" id="PTHR30160">
    <property type="entry name" value="TETRAACYLDISACCHARIDE 4'-KINASE-RELATED"/>
    <property type="match status" value="1"/>
</dbReference>
<keyword evidence="1" id="KW-0328">Glycosyltransferase</keyword>
<dbReference type="GO" id="GO:0008713">
    <property type="term" value="F:ADP-heptose-lipopolysaccharide heptosyltransferase activity"/>
    <property type="evidence" value="ECO:0007669"/>
    <property type="project" value="TreeGrafter"/>
</dbReference>
<sequence length="367" mass="41587">MINWLREINRSRNLFLKKQKLNLRLKLTCILTSKRNAKFSNQSSVSRHIVFPFIGKGIGDGIVIGGIINSLTKNNYKVSIVADKRTHFLFAHHPGVENAFLYDKKSPHDTYEKLKACNPITFVDSHEITHSSADTFNIIRFAKPAHTIGFNNGYSIYDRVVKLSNPLGHVSTRYVDLLNHLDIEVNSAYDYCVFIPDQNKAEALEFLANTKGKRIVSFVPYGSVIERFFSEEQITTILSHLSNLNKHIHIVIIGEQHKIQHIPNSDNITKNTLTSFLTAAQIINESSVIISPDTSIVHLSRAFNKRIICVYPFKTLSNGANNSIAWGANHKLATQINLMERRIMDSDINLIIKYIDAEIKKALMDSL</sequence>
<dbReference type="PATRIC" id="fig|379893.4.peg.52"/>
<reference evidence="3 4" key="1">
    <citation type="journal article" date="2015" name="Appl. Environ. Microbiol.">
        <title>The Enterobacterium Trabulsiella odontotermitis Presents Novel Adaptations Related to Its Association with Fungus-Growing Termites.</title>
        <authorList>
            <person name="Sapountzis P."/>
            <person name="Gruntjes T."/>
            <person name="Otani S."/>
            <person name="Estevez J."/>
            <person name="da Costa R.R."/>
            <person name="Plunkett G.3rd."/>
            <person name="Perna N.T."/>
            <person name="Poulsen M."/>
        </authorList>
    </citation>
    <scope>NUCLEOTIDE SEQUENCE [LARGE SCALE GENOMIC DNA]</scope>
    <source>
        <strain evidence="3 4">12</strain>
    </source>
</reference>
<evidence type="ECO:0000313" key="4">
    <source>
        <dbReference type="Proteomes" id="UP000037393"/>
    </source>
</evidence>
<keyword evidence="2 3" id="KW-0808">Transferase</keyword>
<evidence type="ECO:0000313" key="3">
    <source>
        <dbReference type="EMBL" id="KNC92107.1"/>
    </source>
</evidence>
<dbReference type="InterPro" id="IPR002201">
    <property type="entry name" value="Glyco_trans_9"/>
</dbReference>
<dbReference type="Pfam" id="PF01075">
    <property type="entry name" value="Glyco_transf_9"/>
    <property type="match status" value="1"/>
</dbReference>
<dbReference type="AlphaFoldDB" id="A0A0L0GT24"/>
<dbReference type="InterPro" id="IPR051199">
    <property type="entry name" value="LPS_LOS_Heptosyltrfase"/>
</dbReference>
<comment type="caution">
    <text evidence="3">The sequence shown here is derived from an EMBL/GenBank/DDBJ whole genome shotgun (WGS) entry which is preliminary data.</text>
</comment>
<evidence type="ECO:0000256" key="2">
    <source>
        <dbReference type="ARBA" id="ARBA00022679"/>
    </source>
</evidence>
<name>A0A0L0GT24_9ENTR</name>